<evidence type="ECO:0000313" key="4">
    <source>
        <dbReference type="Proteomes" id="UP000555564"/>
    </source>
</evidence>
<dbReference type="AlphaFoldDB" id="A0A7X0IID0"/>
<feature type="domain" description="HTH cro/C1-type" evidence="2">
    <location>
        <begin position="10"/>
        <end position="64"/>
    </location>
</feature>
<dbReference type="CDD" id="cd00093">
    <property type="entry name" value="HTH_XRE"/>
    <property type="match status" value="1"/>
</dbReference>
<dbReference type="Proteomes" id="UP000555564">
    <property type="component" value="Unassembled WGS sequence"/>
</dbReference>
<dbReference type="Pfam" id="PF01381">
    <property type="entry name" value="HTH_3"/>
    <property type="match status" value="1"/>
</dbReference>
<dbReference type="InterPro" id="IPR052345">
    <property type="entry name" value="Rad_response_metalloprotease"/>
</dbReference>
<accession>A0A7X0IID0</accession>
<evidence type="ECO:0000259" key="2">
    <source>
        <dbReference type="PROSITE" id="PS50943"/>
    </source>
</evidence>
<dbReference type="PANTHER" id="PTHR43236">
    <property type="entry name" value="ANTITOXIN HIGA1"/>
    <property type="match status" value="1"/>
</dbReference>
<name>A0A7X0IID0_9ACTN</name>
<dbReference type="InterPro" id="IPR010359">
    <property type="entry name" value="IrrE_HExxH"/>
</dbReference>
<dbReference type="SUPFAM" id="SSF47413">
    <property type="entry name" value="lambda repressor-like DNA-binding domains"/>
    <property type="match status" value="1"/>
</dbReference>
<evidence type="ECO:0000313" key="3">
    <source>
        <dbReference type="EMBL" id="MBB6475525.1"/>
    </source>
</evidence>
<dbReference type="Pfam" id="PF06114">
    <property type="entry name" value="Peptidase_M78"/>
    <property type="match status" value="1"/>
</dbReference>
<keyword evidence="3" id="KW-0238">DNA-binding</keyword>
<dbReference type="SMART" id="SM00530">
    <property type="entry name" value="HTH_XRE"/>
    <property type="match status" value="1"/>
</dbReference>
<comment type="caution">
    <text evidence="3">The sequence shown here is derived from an EMBL/GenBank/DDBJ whole genome shotgun (WGS) entry which is preliminary data.</text>
</comment>
<protein>
    <submittedName>
        <fullName evidence="3">Zn-dependent peptidase ImmA (M78 family)/DNA-binding XRE family transcriptional regulator</fullName>
    </submittedName>
</protein>
<dbReference type="EMBL" id="JACHIU010000001">
    <property type="protein sequence ID" value="MBB6475525.1"/>
    <property type="molecule type" value="Genomic_DNA"/>
</dbReference>
<proteinExistence type="inferred from homology"/>
<gene>
    <name evidence="3" type="ORF">BJ992_004956</name>
</gene>
<dbReference type="Gene3D" id="1.10.260.40">
    <property type="entry name" value="lambda repressor-like DNA-binding domains"/>
    <property type="match status" value="1"/>
</dbReference>
<organism evidence="3 4">
    <name type="scientific">Sphaerisporangium rubeum</name>
    <dbReference type="NCBI Taxonomy" id="321317"/>
    <lineage>
        <taxon>Bacteria</taxon>
        <taxon>Bacillati</taxon>
        <taxon>Actinomycetota</taxon>
        <taxon>Actinomycetes</taxon>
        <taxon>Streptosporangiales</taxon>
        <taxon>Streptosporangiaceae</taxon>
        <taxon>Sphaerisporangium</taxon>
    </lineage>
</organism>
<dbReference type="InterPro" id="IPR010982">
    <property type="entry name" value="Lambda_DNA-bd_dom_sf"/>
</dbReference>
<dbReference type="InterPro" id="IPR001387">
    <property type="entry name" value="Cro/C1-type_HTH"/>
</dbReference>
<comment type="similarity">
    <text evidence="1">Belongs to the short-chain fatty acyl-CoA assimilation regulator (ScfR) family.</text>
</comment>
<sequence length="370" mass="40590">MERNELGERVALARQRAGKTQAELAAEVALDRSSLAKVENGTRRVSALELARIAEAVHERIEWFFRPAPPAVISHRNQQEPGAASPAIDRLIERAARHVEFVNKRAGQALRDIGTLPRPGSLAEAETSAAKARTLLGVEADGPVSALVDRMAAEVGLFAFSFDLGADAADAASMLLREGGIAIVNGARQVGRRRLALAHELGHYLFADEYTVDWRVAEQDGVEGWEARLDRFARAFLVPAATLRKDLDRLTNDDADLRTIAVMLGSLYQVDMATLARRLTEVGLLSSSDADFVRSVRTGKADIIDLNLVPKNELEPPCLPKPYTKSVLALYRKSDISAARAIDLLFDTWTEEELPPIPQLPENAIWEFVS</sequence>
<keyword evidence="4" id="KW-1185">Reference proteome</keyword>
<reference evidence="3 4" key="1">
    <citation type="submission" date="2020-08" db="EMBL/GenBank/DDBJ databases">
        <title>Sequencing the genomes of 1000 actinobacteria strains.</title>
        <authorList>
            <person name="Klenk H.-P."/>
        </authorList>
    </citation>
    <scope>NUCLEOTIDE SEQUENCE [LARGE SCALE GENOMIC DNA]</scope>
    <source>
        <strain evidence="3 4">DSM 44936</strain>
    </source>
</reference>
<dbReference type="PROSITE" id="PS50943">
    <property type="entry name" value="HTH_CROC1"/>
    <property type="match status" value="1"/>
</dbReference>
<evidence type="ECO:0000256" key="1">
    <source>
        <dbReference type="ARBA" id="ARBA00007227"/>
    </source>
</evidence>
<dbReference type="GO" id="GO:0003677">
    <property type="term" value="F:DNA binding"/>
    <property type="evidence" value="ECO:0007669"/>
    <property type="project" value="UniProtKB-KW"/>
</dbReference>
<dbReference type="Gene3D" id="1.10.10.2910">
    <property type="match status" value="1"/>
</dbReference>
<dbReference type="PANTHER" id="PTHR43236:SF1">
    <property type="entry name" value="BLL7220 PROTEIN"/>
    <property type="match status" value="1"/>
</dbReference>